<dbReference type="PANTHER" id="PTHR43335:SF2">
    <property type="entry name" value="ABC TRANSPORTER, ATP-BINDING PROTEIN"/>
    <property type="match status" value="1"/>
</dbReference>
<dbReference type="RefSeq" id="WP_307355963.1">
    <property type="nucleotide sequence ID" value="NZ_BAAACJ010000019.1"/>
</dbReference>
<evidence type="ECO:0000256" key="1">
    <source>
        <dbReference type="ARBA" id="ARBA00005417"/>
    </source>
</evidence>
<dbReference type="Proteomes" id="UP001224418">
    <property type="component" value="Unassembled WGS sequence"/>
</dbReference>
<accession>A0ABU0JVH2</accession>
<comment type="caution">
    <text evidence="6">The sequence shown here is derived from an EMBL/GenBank/DDBJ whole genome shotgun (WGS) entry which is preliminary data.</text>
</comment>
<dbReference type="InterPro" id="IPR027417">
    <property type="entry name" value="P-loop_NTPase"/>
</dbReference>
<reference evidence="6 7" key="1">
    <citation type="submission" date="2023-07" db="EMBL/GenBank/DDBJ databases">
        <title>Genomic Encyclopedia of Type Strains, Phase IV (KMG-IV): sequencing the most valuable type-strain genomes for metagenomic binning, comparative biology and taxonomic classification.</title>
        <authorList>
            <person name="Goeker M."/>
        </authorList>
    </citation>
    <scope>NUCLEOTIDE SEQUENCE [LARGE SCALE GENOMIC DNA]</scope>
    <source>
        <strain evidence="6 7">DSM 1400</strain>
    </source>
</reference>
<organism evidence="6 7">
    <name type="scientific">Hathewaya limosa</name>
    <name type="common">Clostridium limosum</name>
    <dbReference type="NCBI Taxonomy" id="1536"/>
    <lineage>
        <taxon>Bacteria</taxon>
        <taxon>Bacillati</taxon>
        <taxon>Bacillota</taxon>
        <taxon>Clostridia</taxon>
        <taxon>Eubacteriales</taxon>
        <taxon>Clostridiaceae</taxon>
        <taxon>Hathewaya</taxon>
    </lineage>
</organism>
<name>A0ABU0JVH2_HATLI</name>
<keyword evidence="4 6" id="KW-0067">ATP-binding</keyword>
<evidence type="ECO:0000256" key="2">
    <source>
        <dbReference type="ARBA" id="ARBA00022448"/>
    </source>
</evidence>
<dbReference type="PANTHER" id="PTHR43335">
    <property type="entry name" value="ABC TRANSPORTER, ATP-BINDING PROTEIN"/>
    <property type="match status" value="1"/>
</dbReference>
<dbReference type="InterPro" id="IPR017871">
    <property type="entry name" value="ABC_transporter-like_CS"/>
</dbReference>
<dbReference type="PROSITE" id="PS50893">
    <property type="entry name" value="ABC_TRANSPORTER_2"/>
    <property type="match status" value="1"/>
</dbReference>
<dbReference type="Gene3D" id="3.40.50.300">
    <property type="entry name" value="P-loop containing nucleotide triphosphate hydrolases"/>
    <property type="match status" value="1"/>
</dbReference>
<sequence>MELQIKGVSKNYGKCNALKNVNLSIGNGMFGLLGPNGAGKTTLMRTITTLLPIQEGTIAYGDIDWKNGEKVRKIIGYLPQHFSMYKRLKVEEALEHMAIMKGVENVKEQVDYVIKKLNLEPDREKKVQELSGGMIRRVGIAQAILGNPRILVVDEPTAGLDPENRIQFRNMLKDISKDKIVIISTHIIEDIEATCDKLAILEKGKILFTGSMIDILKKAQDKVFEIQMPKEEVDEISGEVKIISLKTLSEGYKVRFLIKEQSPFIPKGAIKISPTLEEAYLYITGRSIDE</sequence>
<keyword evidence="3" id="KW-0547">Nucleotide-binding</keyword>
<dbReference type="SUPFAM" id="SSF52540">
    <property type="entry name" value="P-loop containing nucleoside triphosphate hydrolases"/>
    <property type="match status" value="1"/>
</dbReference>
<dbReference type="CDD" id="cd03264">
    <property type="entry name" value="ABC_drug_resistance_like"/>
    <property type="match status" value="1"/>
</dbReference>
<evidence type="ECO:0000256" key="4">
    <source>
        <dbReference type="ARBA" id="ARBA00022840"/>
    </source>
</evidence>
<evidence type="ECO:0000313" key="6">
    <source>
        <dbReference type="EMBL" id="MDQ0480054.1"/>
    </source>
</evidence>
<protein>
    <submittedName>
        <fullName evidence="6">ABC-2 type transport system ATP-binding protein</fullName>
    </submittedName>
</protein>
<keyword evidence="7" id="KW-1185">Reference proteome</keyword>
<feature type="domain" description="ABC transporter" evidence="5">
    <location>
        <begin position="3"/>
        <end position="228"/>
    </location>
</feature>
<comment type="similarity">
    <text evidence="1">Belongs to the ABC transporter superfamily.</text>
</comment>
<dbReference type="SMART" id="SM00382">
    <property type="entry name" value="AAA"/>
    <property type="match status" value="1"/>
</dbReference>
<evidence type="ECO:0000256" key="3">
    <source>
        <dbReference type="ARBA" id="ARBA00022741"/>
    </source>
</evidence>
<gene>
    <name evidence="6" type="ORF">QOZ93_001798</name>
</gene>
<dbReference type="InterPro" id="IPR003439">
    <property type="entry name" value="ABC_transporter-like_ATP-bd"/>
</dbReference>
<dbReference type="EMBL" id="JAUSWN010000014">
    <property type="protein sequence ID" value="MDQ0480054.1"/>
    <property type="molecule type" value="Genomic_DNA"/>
</dbReference>
<evidence type="ECO:0000313" key="7">
    <source>
        <dbReference type="Proteomes" id="UP001224418"/>
    </source>
</evidence>
<dbReference type="Pfam" id="PF00005">
    <property type="entry name" value="ABC_tran"/>
    <property type="match status" value="1"/>
</dbReference>
<keyword evidence="2" id="KW-0813">Transport</keyword>
<dbReference type="InterPro" id="IPR003593">
    <property type="entry name" value="AAA+_ATPase"/>
</dbReference>
<proteinExistence type="inferred from homology"/>
<dbReference type="PROSITE" id="PS00211">
    <property type="entry name" value="ABC_TRANSPORTER_1"/>
    <property type="match status" value="1"/>
</dbReference>
<evidence type="ECO:0000259" key="5">
    <source>
        <dbReference type="PROSITE" id="PS50893"/>
    </source>
</evidence>
<dbReference type="GO" id="GO:0005524">
    <property type="term" value="F:ATP binding"/>
    <property type="evidence" value="ECO:0007669"/>
    <property type="project" value="UniProtKB-KW"/>
</dbReference>